<evidence type="ECO:0000256" key="1">
    <source>
        <dbReference type="ARBA" id="ARBA00004127"/>
    </source>
</evidence>
<dbReference type="InterPro" id="IPR018303">
    <property type="entry name" value="ATPase_P-typ_P_site"/>
</dbReference>
<dbReference type="InterPro" id="IPR006068">
    <property type="entry name" value="ATPase_P-typ_cation-transptr_C"/>
</dbReference>
<evidence type="ECO:0000256" key="4">
    <source>
        <dbReference type="ARBA" id="ARBA00022692"/>
    </source>
</evidence>
<evidence type="ECO:0000256" key="9">
    <source>
        <dbReference type="ARBA" id="ARBA00022989"/>
    </source>
</evidence>
<keyword evidence="8" id="KW-1278">Translocase</keyword>
<proteinExistence type="inferred from homology"/>
<keyword evidence="7 13" id="KW-0067">ATP-binding</keyword>
<dbReference type="SUPFAM" id="SSF81653">
    <property type="entry name" value="Calcium ATPase, transduction domain A"/>
    <property type="match status" value="1"/>
</dbReference>
<dbReference type="SFLD" id="SFLDF00027">
    <property type="entry name" value="p-type_atpase"/>
    <property type="match status" value="1"/>
</dbReference>
<reference evidence="15 16" key="1">
    <citation type="journal article" date="2023" name="BMC Biol.">
        <title>The compact genome of the sponge Oopsacas minuta (Hexactinellida) is lacking key metazoan core genes.</title>
        <authorList>
            <person name="Santini S."/>
            <person name="Schenkelaars Q."/>
            <person name="Jourda C."/>
            <person name="Duchesne M."/>
            <person name="Belahbib H."/>
            <person name="Rocher C."/>
            <person name="Selva M."/>
            <person name="Riesgo A."/>
            <person name="Vervoort M."/>
            <person name="Leys S.P."/>
            <person name="Kodjabachian L."/>
            <person name="Le Bivic A."/>
            <person name="Borchiellini C."/>
            <person name="Claverie J.M."/>
            <person name="Renard E."/>
        </authorList>
    </citation>
    <scope>NUCLEOTIDE SEQUENCE [LARGE SCALE GENOMIC DNA]</scope>
    <source>
        <strain evidence="15">SPO-2</strain>
    </source>
</reference>
<dbReference type="SUPFAM" id="SSF81665">
    <property type="entry name" value="Calcium ATPase, transmembrane domain M"/>
    <property type="match status" value="1"/>
</dbReference>
<comment type="caution">
    <text evidence="13">Lacks conserved residue(s) required for the propagation of feature annotation.</text>
</comment>
<evidence type="ECO:0000259" key="14">
    <source>
        <dbReference type="SMART" id="SM00831"/>
    </source>
</evidence>
<keyword evidence="16" id="KW-1185">Reference proteome</keyword>
<dbReference type="GO" id="GO:0005524">
    <property type="term" value="F:ATP binding"/>
    <property type="evidence" value="ECO:0007669"/>
    <property type="project" value="UniProtKB-KW"/>
</dbReference>
<dbReference type="PRINTS" id="PR00120">
    <property type="entry name" value="HATPASE"/>
</dbReference>
<feature type="transmembrane region" description="Helical" evidence="13">
    <location>
        <begin position="118"/>
        <end position="136"/>
    </location>
</feature>
<feature type="transmembrane region" description="Helical" evidence="13">
    <location>
        <begin position="742"/>
        <end position="765"/>
    </location>
</feature>
<keyword evidence="9 13" id="KW-1133">Transmembrane helix</keyword>
<dbReference type="InterPro" id="IPR008250">
    <property type="entry name" value="ATPase_P-typ_transduc_dom_A_sf"/>
</dbReference>
<feature type="domain" description="Cation-transporting P-type ATPase N-terminal" evidence="14">
    <location>
        <begin position="64"/>
        <end position="138"/>
    </location>
</feature>
<keyword evidence="3 13" id="KW-0109">Calcium transport</keyword>
<evidence type="ECO:0000313" key="16">
    <source>
        <dbReference type="Proteomes" id="UP001165289"/>
    </source>
</evidence>
<organism evidence="15 16">
    <name type="scientific">Oopsacas minuta</name>
    <dbReference type="NCBI Taxonomy" id="111878"/>
    <lineage>
        <taxon>Eukaryota</taxon>
        <taxon>Metazoa</taxon>
        <taxon>Porifera</taxon>
        <taxon>Hexactinellida</taxon>
        <taxon>Hexasterophora</taxon>
        <taxon>Lyssacinosida</taxon>
        <taxon>Leucopsacidae</taxon>
        <taxon>Oopsacas</taxon>
    </lineage>
</organism>
<keyword evidence="5 13" id="KW-0547">Nucleotide-binding</keyword>
<dbReference type="SMART" id="SM00831">
    <property type="entry name" value="Cation_ATPase_N"/>
    <property type="match status" value="1"/>
</dbReference>
<dbReference type="Gene3D" id="1.20.1110.10">
    <property type="entry name" value="Calcium-transporting ATPase, transmembrane domain"/>
    <property type="match status" value="1"/>
</dbReference>
<keyword evidence="10 13" id="KW-0406">Ion transport</keyword>
<dbReference type="NCBIfam" id="TIGR01522">
    <property type="entry name" value="ATPase-IIA2_Ca"/>
    <property type="match status" value="1"/>
</dbReference>
<comment type="subcellular location">
    <subcellularLocation>
        <location evidence="1">Endomembrane system</location>
        <topology evidence="1">Multi-pass membrane protein</topology>
    </subcellularLocation>
    <subcellularLocation>
        <location evidence="13">Membrane</location>
        <topology evidence="13">Multi-pass membrane protein</topology>
    </subcellularLocation>
</comment>
<dbReference type="InterPro" id="IPR036412">
    <property type="entry name" value="HAD-like_sf"/>
</dbReference>
<evidence type="ECO:0000313" key="15">
    <source>
        <dbReference type="EMBL" id="KAI6646429.1"/>
    </source>
</evidence>
<evidence type="ECO:0000256" key="7">
    <source>
        <dbReference type="ARBA" id="ARBA00022840"/>
    </source>
</evidence>
<comment type="similarity">
    <text evidence="13">Belongs to the cation transport ATPase (P-type) (TC 3.A.3) family.</text>
</comment>
<dbReference type="GO" id="GO:0005388">
    <property type="term" value="F:P-type calcium transporter activity"/>
    <property type="evidence" value="ECO:0007669"/>
    <property type="project" value="UniProtKB-EC"/>
</dbReference>
<evidence type="ECO:0000256" key="5">
    <source>
        <dbReference type="ARBA" id="ARBA00022741"/>
    </source>
</evidence>
<evidence type="ECO:0000256" key="6">
    <source>
        <dbReference type="ARBA" id="ARBA00022837"/>
    </source>
</evidence>
<dbReference type="Pfam" id="PF00689">
    <property type="entry name" value="Cation_ATPase_C"/>
    <property type="match status" value="1"/>
</dbReference>
<comment type="catalytic activity">
    <reaction evidence="12">
        <text>Mn(2+)(in) + ATP + H2O = Mn(2+)(out) + ADP + phosphate + H(+)</text>
        <dbReference type="Rhea" id="RHEA:66820"/>
        <dbReference type="ChEBI" id="CHEBI:15377"/>
        <dbReference type="ChEBI" id="CHEBI:15378"/>
        <dbReference type="ChEBI" id="CHEBI:29035"/>
        <dbReference type="ChEBI" id="CHEBI:30616"/>
        <dbReference type="ChEBI" id="CHEBI:43474"/>
        <dbReference type="ChEBI" id="CHEBI:456216"/>
    </reaction>
    <physiologicalReaction direction="left-to-right" evidence="12">
        <dbReference type="Rhea" id="RHEA:66821"/>
    </physiologicalReaction>
</comment>
<dbReference type="SFLD" id="SFLDS00003">
    <property type="entry name" value="Haloacid_Dehalogenase"/>
    <property type="match status" value="1"/>
</dbReference>
<dbReference type="Gene3D" id="3.40.50.1000">
    <property type="entry name" value="HAD superfamily/HAD-like"/>
    <property type="match status" value="1"/>
</dbReference>
<evidence type="ECO:0000256" key="13">
    <source>
        <dbReference type="RuleBase" id="RU361146"/>
    </source>
</evidence>
<dbReference type="NCBIfam" id="TIGR01494">
    <property type="entry name" value="ATPase_P-type"/>
    <property type="match status" value="3"/>
</dbReference>
<dbReference type="InterPro" id="IPR059000">
    <property type="entry name" value="ATPase_P-type_domA"/>
</dbReference>
<dbReference type="Proteomes" id="UP001165289">
    <property type="component" value="Unassembled WGS sequence"/>
</dbReference>
<dbReference type="EC" id="7.2.2.10" evidence="13"/>
<feature type="transmembrane region" description="Helical" evidence="13">
    <location>
        <begin position="142"/>
        <end position="161"/>
    </location>
</feature>
<evidence type="ECO:0000256" key="11">
    <source>
        <dbReference type="ARBA" id="ARBA00023136"/>
    </source>
</evidence>
<feature type="transmembrane region" description="Helical" evidence="13">
    <location>
        <begin position="331"/>
        <end position="360"/>
    </location>
</feature>
<dbReference type="SFLD" id="SFLDG00002">
    <property type="entry name" value="C1.7:_P-type_atpase_like"/>
    <property type="match status" value="1"/>
</dbReference>
<dbReference type="SUPFAM" id="SSF56784">
    <property type="entry name" value="HAD-like"/>
    <property type="match status" value="1"/>
</dbReference>
<accession>A0AAV7JD67</accession>
<dbReference type="GO" id="GO:0016020">
    <property type="term" value="C:membrane"/>
    <property type="evidence" value="ECO:0007669"/>
    <property type="project" value="UniProtKB-SubCell"/>
</dbReference>
<dbReference type="Pfam" id="PF00690">
    <property type="entry name" value="Cation_ATPase_N"/>
    <property type="match status" value="1"/>
</dbReference>
<evidence type="ECO:0000256" key="2">
    <source>
        <dbReference type="ARBA" id="ARBA00022448"/>
    </source>
</evidence>
<name>A0AAV7JD67_9METZ</name>
<dbReference type="PANTHER" id="PTHR42861">
    <property type="entry name" value="CALCIUM-TRANSPORTING ATPASE"/>
    <property type="match status" value="1"/>
</dbReference>
<keyword evidence="11 13" id="KW-0472">Membrane</keyword>
<dbReference type="EMBL" id="JAKMXF010000354">
    <property type="protein sequence ID" value="KAI6646429.1"/>
    <property type="molecule type" value="Genomic_DNA"/>
</dbReference>
<dbReference type="InterPro" id="IPR001757">
    <property type="entry name" value="P_typ_ATPase"/>
</dbReference>
<dbReference type="GO" id="GO:0016887">
    <property type="term" value="F:ATP hydrolysis activity"/>
    <property type="evidence" value="ECO:0007669"/>
    <property type="project" value="InterPro"/>
</dbReference>
<sequence>MQTDNCIIPESNISPTVSRQSLLRLSHSEDSESVADNCETLPLLIPDSSQQEIDPDMLFIKSSQACQYSVDAIITQLRVSQTQGLSHNDVIERRRMAGWNEFQEDPSPPLWLRYLEQFKDPLILLLLVSAVVSLLMRQFDDAFSITAAILIVVTVAFVQEYRSEKSLEALKRLVPYKCHVLREAKPQVISARELVPGDIVLLQAGDRVPADVRLFDINSFSVDESGFTGESKVSAKSASVVDKESDFAERLNISYMGTLVRTGNAKGVVIGTGEQSEFGEIFRAMQQEEAPKTPLQRNMASLGKQLSVISLVIIGLILLLGWIQGRPLLEMFTIAVSLAVAAIPEGLPIVVTVTLALGVMRMANRKAIVKKLPTVETLGCATVVCTDKTGTLTLNEMNVSQIYTSRGVHLTVDIGTSSMCDEQGGRVSLRETPDLESLVLAGTLCNNARIDADGKLLGQSTEGALLRLSQKLGVSHLRRSYKRLTEHPFSSESKVMSVLVSNINEPIKQLWYIKGALENVLPNCRSFFGHKELLTEEDREDIRSAALMMGRKSLRVLAVAQGPETDQLFFLGLFGIRDPIRPGVTESVNSLLCGGVKVKMVTGDARETAMSIARDLGLVASSLSEIESAAHIAVSGKELEDMDSRNKEDAINRAVVFYRVTPKLKIAIVRALQARKEVVAMTGDGTNDAIAVRGADIGVAMGKSGTDVCREAGDLILINDNFSTIMAAIEEGKGIFYNIRNFLRFQLSTSIAAIALIAIATLIGYPNPLNAMQILWINIIMDGPPAQSLGVEPVDRDVMNKPPRQVHKAVLSWRILFGAVLNAFVIVLGVMWVFQHEMQDKAITRRDTTMTFTCFVLCDMFNALSCRSQEKSVFQLGFFTNTTFLIAVGFSLFGQLMVIYFGPLQSIFQTEALTINDLLTLTAIASSVWLADEVRKLVVRCWRSHTSSKGKLYDY</sequence>
<dbReference type="FunFam" id="2.70.150.10:FF:000008">
    <property type="entry name" value="Calcium-transporting ATPase"/>
    <property type="match status" value="1"/>
</dbReference>
<dbReference type="Gene3D" id="3.40.1110.10">
    <property type="entry name" value="Calcium-transporting ATPase, cytoplasmic domain N"/>
    <property type="match status" value="1"/>
</dbReference>
<dbReference type="InterPro" id="IPR004014">
    <property type="entry name" value="ATPase_P-typ_cation-transptr_N"/>
</dbReference>
<evidence type="ECO:0000256" key="8">
    <source>
        <dbReference type="ARBA" id="ARBA00022967"/>
    </source>
</evidence>
<dbReference type="InterPro" id="IPR023298">
    <property type="entry name" value="ATPase_P-typ_TM_dom_sf"/>
</dbReference>
<feature type="transmembrane region" description="Helical" evidence="13">
    <location>
        <begin position="876"/>
        <end position="901"/>
    </location>
</feature>
<dbReference type="InterPro" id="IPR044492">
    <property type="entry name" value="P_typ_ATPase_HD_dom"/>
</dbReference>
<comment type="function">
    <text evidence="13">Catalyzes the hydrolysis of ATP coupled with the transport of calcium.</text>
</comment>
<dbReference type="Gene3D" id="2.70.150.10">
    <property type="entry name" value="Calcium-transporting ATPase, cytoplasmic transduction domain A"/>
    <property type="match status" value="1"/>
</dbReference>
<dbReference type="PRINTS" id="PR00119">
    <property type="entry name" value="CATATPASE"/>
</dbReference>
<evidence type="ECO:0000256" key="3">
    <source>
        <dbReference type="ARBA" id="ARBA00022568"/>
    </source>
</evidence>
<comment type="caution">
    <text evidence="15">The sequence shown here is derived from an EMBL/GenBank/DDBJ whole genome shotgun (WGS) entry which is preliminary data.</text>
</comment>
<protein>
    <recommendedName>
        <fullName evidence="13">Calcium-transporting ATPase</fullName>
        <ecNumber evidence="13">7.2.2.10</ecNumber>
    </recommendedName>
</protein>
<keyword evidence="4 13" id="KW-0812">Transmembrane</keyword>
<keyword evidence="2 13" id="KW-0813">Transport</keyword>
<feature type="transmembrane region" description="Helical" evidence="13">
    <location>
        <begin position="306"/>
        <end position="325"/>
    </location>
</feature>
<dbReference type="InterPro" id="IPR023214">
    <property type="entry name" value="HAD_sf"/>
</dbReference>
<dbReference type="PROSITE" id="PS00154">
    <property type="entry name" value="ATPASE_E1_E2"/>
    <property type="match status" value="1"/>
</dbReference>
<comment type="catalytic activity">
    <reaction evidence="13">
        <text>Ca(2+)(in) + ATP + H2O = Ca(2+)(out) + ADP + phosphate + H(+)</text>
        <dbReference type="Rhea" id="RHEA:18105"/>
        <dbReference type="ChEBI" id="CHEBI:15377"/>
        <dbReference type="ChEBI" id="CHEBI:15378"/>
        <dbReference type="ChEBI" id="CHEBI:29108"/>
        <dbReference type="ChEBI" id="CHEBI:30616"/>
        <dbReference type="ChEBI" id="CHEBI:43474"/>
        <dbReference type="ChEBI" id="CHEBI:456216"/>
        <dbReference type="EC" id="7.2.2.10"/>
    </reaction>
</comment>
<feature type="transmembrane region" description="Helical" evidence="13">
    <location>
        <begin position="811"/>
        <end position="834"/>
    </location>
</feature>
<dbReference type="Pfam" id="PF00122">
    <property type="entry name" value="E1-E2_ATPase"/>
    <property type="match status" value="1"/>
</dbReference>
<evidence type="ECO:0000256" key="10">
    <source>
        <dbReference type="ARBA" id="ARBA00023065"/>
    </source>
</evidence>
<dbReference type="Pfam" id="PF13246">
    <property type="entry name" value="Cation_ATPase"/>
    <property type="match status" value="1"/>
</dbReference>
<dbReference type="AlphaFoldDB" id="A0AAV7JD67"/>
<dbReference type="InterPro" id="IPR006413">
    <property type="entry name" value="P-type_ATPase_IIA_PMR1"/>
</dbReference>
<dbReference type="SUPFAM" id="SSF81660">
    <property type="entry name" value="Metal cation-transporting ATPase, ATP-binding domain N"/>
    <property type="match status" value="1"/>
</dbReference>
<dbReference type="InterPro" id="IPR023299">
    <property type="entry name" value="ATPase_P-typ_cyto_dom_N"/>
</dbReference>
<dbReference type="GO" id="GO:0012505">
    <property type="term" value="C:endomembrane system"/>
    <property type="evidence" value="ECO:0007669"/>
    <property type="project" value="UniProtKB-SubCell"/>
</dbReference>
<evidence type="ECO:0000256" key="12">
    <source>
        <dbReference type="ARBA" id="ARBA00047330"/>
    </source>
</evidence>
<gene>
    <name evidence="15" type="ORF">LOD99_12551</name>
</gene>
<keyword evidence="6 13" id="KW-0106">Calcium</keyword>